<reference evidence="1 2" key="1">
    <citation type="submission" date="2024-04" db="EMBL/GenBank/DDBJ databases">
        <title>Tritrichomonas musculus Genome.</title>
        <authorList>
            <person name="Alves-Ferreira E."/>
            <person name="Grigg M."/>
            <person name="Lorenzi H."/>
            <person name="Galac M."/>
        </authorList>
    </citation>
    <scope>NUCLEOTIDE SEQUENCE [LARGE SCALE GENOMIC DNA]</scope>
    <source>
        <strain evidence="1 2">EAF2021</strain>
    </source>
</reference>
<sequence length="90" mass="10936">MSIKEWFEKFENIQSKLLEYIESEANVEEKYENFISAINDVCENKEELKLFLHLLLKISNNHFHTSNFFQKIDKILLTIKDDLKKNFFKF</sequence>
<keyword evidence="2" id="KW-1185">Reference proteome</keyword>
<name>A0ABR2KDL3_9EUKA</name>
<organism evidence="1 2">
    <name type="scientific">Tritrichomonas musculus</name>
    <dbReference type="NCBI Taxonomy" id="1915356"/>
    <lineage>
        <taxon>Eukaryota</taxon>
        <taxon>Metamonada</taxon>
        <taxon>Parabasalia</taxon>
        <taxon>Tritrichomonadida</taxon>
        <taxon>Tritrichomonadidae</taxon>
        <taxon>Tritrichomonas</taxon>
    </lineage>
</organism>
<proteinExistence type="predicted"/>
<comment type="caution">
    <text evidence="1">The sequence shown here is derived from an EMBL/GenBank/DDBJ whole genome shotgun (WGS) entry which is preliminary data.</text>
</comment>
<accession>A0ABR2KDL3</accession>
<protein>
    <submittedName>
        <fullName evidence="1">Uncharacterized protein</fullName>
    </submittedName>
</protein>
<evidence type="ECO:0000313" key="2">
    <source>
        <dbReference type="Proteomes" id="UP001470230"/>
    </source>
</evidence>
<evidence type="ECO:0000313" key="1">
    <source>
        <dbReference type="EMBL" id="KAK8889214.1"/>
    </source>
</evidence>
<dbReference type="EMBL" id="JAPFFF010000005">
    <property type="protein sequence ID" value="KAK8889214.1"/>
    <property type="molecule type" value="Genomic_DNA"/>
</dbReference>
<gene>
    <name evidence="1" type="ORF">M9Y10_033960</name>
</gene>
<dbReference type="Proteomes" id="UP001470230">
    <property type="component" value="Unassembled WGS sequence"/>
</dbReference>